<organism evidence="1 2">
    <name type="scientific">Ruegeria marisflavi</name>
    <dbReference type="NCBI Taxonomy" id="2984152"/>
    <lineage>
        <taxon>Bacteria</taxon>
        <taxon>Pseudomonadati</taxon>
        <taxon>Pseudomonadota</taxon>
        <taxon>Alphaproteobacteria</taxon>
        <taxon>Rhodobacterales</taxon>
        <taxon>Roseobacteraceae</taxon>
        <taxon>Ruegeria</taxon>
    </lineage>
</organism>
<gene>
    <name evidence="1" type="ORF">OEZ49_05250</name>
</gene>
<sequence>MTPEQTFHQWDWAVPADLHPGEKAGQLRIQTASLAVHRRKNSGPAFVEFGPGSYRYWRDGRTRLEQLAYLRSIQPEGNAA</sequence>
<dbReference type="Proteomes" id="UP001321014">
    <property type="component" value="Unassembled WGS sequence"/>
</dbReference>
<keyword evidence="2" id="KW-1185">Reference proteome</keyword>
<comment type="caution">
    <text evidence="1">The sequence shown here is derived from an EMBL/GenBank/DDBJ whole genome shotgun (WGS) entry which is preliminary data.</text>
</comment>
<accession>A0ABT2WSW8</accession>
<protein>
    <submittedName>
        <fullName evidence="1">Uncharacterized protein</fullName>
    </submittedName>
</protein>
<evidence type="ECO:0000313" key="2">
    <source>
        <dbReference type="Proteomes" id="UP001321014"/>
    </source>
</evidence>
<dbReference type="EMBL" id="JAOVQN010000003">
    <property type="protein sequence ID" value="MCU9837163.1"/>
    <property type="molecule type" value="Genomic_DNA"/>
</dbReference>
<reference evidence="1 2" key="1">
    <citation type="submission" date="2022-10" db="EMBL/GenBank/DDBJ databases">
        <title>Ruegeria sp. nov., isolated from ocean surface water.</title>
        <authorList>
            <person name="He W."/>
            <person name="Wang L."/>
            <person name="Zhang D.-F."/>
        </authorList>
    </citation>
    <scope>NUCLEOTIDE SEQUENCE [LARGE SCALE GENOMIC DNA]</scope>
    <source>
        <strain evidence="1 2">WL0004</strain>
    </source>
</reference>
<dbReference type="RefSeq" id="WP_263387325.1">
    <property type="nucleotide sequence ID" value="NZ_JAOVQN010000003.1"/>
</dbReference>
<name>A0ABT2WSW8_9RHOB</name>
<evidence type="ECO:0000313" key="1">
    <source>
        <dbReference type="EMBL" id="MCU9837163.1"/>
    </source>
</evidence>
<proteinExistence type="predicted"/>